<name>A0AAV6UYJ1_9ARAC</name>
<sequence length="367" mass="40779">MLLRHWPHASRPMAGLLAFDGGGAGGGGACPLAFLVSIYILPIIYSNSSCLCNEDALKKMSNFLRQFHIVSSLKTNSERDVRPFYKVISPLLARHPAVRRMHAQGVGRNMELRTAGEGGKKPLAVILAWMMAKESHLDKFRTLYLSKGFDVLTVSLSPKDLLFPVTGSQRVASGVLDHLARREDDGVLLHAFSVGGYLMGEMFVQMREQQDRYGCVAGRIRGVVLDSAVDFEGIPEGFPRALSRNPLTVRVLQWYVNTHLALMYGVATKHYVRSSKNFHNTPLRCPALMFVSEADAVGSPAANALVAENWRLRGCPVRTVCWRDSRHVSHMYQHREEYVGELDAFLASVMPAQEEKEPCAGMQQHTA</sequence>
<accession>A0AAV6UYJ1</accession>
<protein>
    <recommendedName>
        <fullName evidence="4">Transmembrane protein 53</fullName>
    </recommendedName>
</protein>
<keyword evidence="1" id="KW-1133">Transmembrane helix</keyword>
<feature type="transmembrane region" description="Helical" evidence="1">
    <location>
        <begin position="21"/>
        <end position="45"/>
    </location>
</feature>
<evidence type="ECO:0008006" key="4">
    <source>
        <dbReference type="Google" id="ProtNLM"/>
    </source>
</evidence>
<dbReference type="Proteomes" id="UP000827092">
    <property type="component" value="Unassembled WGS sequence"/>
</dbReference>
<proteinExistence type="predicted"/>
<keyword evidence="1" id="KW-0812">Transmembrane</keyword>
<dbReference type="InterPro" id="IPR029058">
    <property type="entry name" value="AB_hydrolase_fold"/>
</dbReference>
<organism evidence="2 3">
    <name type="scientific">Oedothorax gibbosus</name>
    <dbReference type="NCBI Taxonomy" id="931172"/>
    <lineage>
        <taxon>Eukaryota</taxon>
        <taxon>Metazoa</taxon>
        <taxon>Ecdysozoa</taxon>
        <taxon>Arthropoda</taxon>
        <taxon>Chelicerata</taxon>
        <taxon>Arachnida</taxon>
        <taxon>Araneae</taxon>
        <taxon>Araneomorphae</taxon>
        <taxon>Entelegynae</taxon>
        <taxon>Araneoidea</taxon>
        <taxon>Linyphiidae</taxon>
        <taxon>Erigoninae</taxon>
        <taxon>Oedothorax</taxon>
    </lineage>
</organism>
<reference evidence="2 3" key="1">
    <citation type="journal article" date="2022" name="Nat. Ecol. Evol.">
        <title>A masculinizing supergene underlies an exaggerated male reproductive morph in a spider.</title>
        <authorList>
            <person name="Hendrickx F."/>
            <person name="De Corte Z."/>
            <person name="Sonet G."/>
            <person name="Van Belleghem S.M."/>
            <person name="Kostlbacher S."/>
            <person name="Vangestel C."/>
        </authorList>
    </citation>
    <scope>NUCLEOTIDE SEQUENCE [LARGE SCALE GENOMIC DNA]</scope>
    <source>
        <strain evidence="2">W744_W776</strain>
    </source>
</reference>
<dbReference type="Gene3D" id="3.40.50.1820">
    <property type="entry name" value="alpha/beta hydrolase"/>
    <property type="match status" value="1"/>
</dbReference>
<keyword evidence="1" id="KW-0472">Membrane</keyword>
<comment type="caution">
    <text evidence="2">The sequence shown here is derived from an EMBL/GenBank/DDBJ whole genome shotgun (WGS) entry which is preliminary data.</text>
</comment>
<dbReference type="PANTHER" id="PTHR20908">
    <property type="entry name" value="LD15586P"/>
    <property type="match status" value="1"/>
</dbReference>
<evidence type="ECO:0000313" key="3">
    <source>
        <dbReference type="Proteomes" id="UP000827092"/>
    </source>
</evidence>
<dbReference type="EMBL" id="JAFNEN010000227">
    <property type="protein sequence ID" value="KAG8188942.1"/>
    <property type="molecule type" value="Genomic_DNA"/>
</dbReference>
<keyword evidence="3" id="KW-1185">Reference proteome</keyword>
<dbReference type="InterPro" id="IPR008547">
    <property type="entry name" value="DUF829_TMEM53"/>
</dbReference>
<dbReference type="Pfam" id="PF05705">
    <property type="entry name" value="DUF829"/>
    <property type="match status" value="1"/>
</dbReference>
<evidence type="ECO:0000313" key="2">
    <source>
        <dbReference type="EMBL" id="KAG8188942.1"/>
    </source>
</evidence>
<evidence type="ECO:0000256" key="1">
    <source>
        <dbReference type="SAM" id="Phobius"/>
    </source>
</evidence>
<dbReference type="PANTHER" id="PTHR20908:SF1">
    <property type="entry name" value="LD15586P"/>
    <property type="match status" value="1"/>
</dbReference>
<gene>
    <name evidence="2" type="ORF">JTE90_014994</name>
</gene>
<dbReference type="GO" id="GO:0017171">
    <property type="term" value="F:serine hydrolase activity"/>
    <property type="evidence" value="ECO:0007669"/>
    <property type="project" value="TreeGrafter"/>
</dbReference>
<dbReference type="AlphaFoldDB" id="A0AAV6UYJ1"/>
<dbReference type="SUPFAM" id="SSF53474">
    <property type="entry name" value="alpha/beta-Hydrolases"/>
    <property type="match status" value="1"/>
</dbReference>